<dbReference type="CDD" id="cd09917">
    <property type="entry name" value="F-box_SF"/>
    <property type="match status" value="1"/>
</dbReference>
<dbReference type="SUPFAM" id="SSF52047">
    <property type="entry name" value="RNI-like"/>
    <property type="match status" value="1"/>
</dbReference>
<evidence type="ECO:0000313" key="1">
    <source>
        <dbReference type="EMBL" id="KAF1913553.1"/>
    </source>
</evidence>
<proteinExistence type="predicted"/>
<dbReference type="EMBL" id="ML979138">
    <property type="protein sequence ID" value="KAF1913553.1"/>
    <property type="molecule type" value="Genomic_DNA"/>
</dbReference>
<dbReference type="Proteomes" id="UP000800096">
    <property type="component" value="Unassembled WGS sequence"/>
</dbReference>
<accession>A0A6A5QDW0</accession>
<organism evidence="1 2">
    <name type="scientific">Ampelomyces quisqualis</name>
    <name type="common">Powdery mildew agent</name>
    <dbReference type="NCBI Taxonomy" id="50730"/>
    <lineage>
        <taxon>Eukaryota</taxon>
        <taxon>Fungi</taxon>
        <taxon>Dikarya</taxon>
        <taxon>Ascomycota</taxon>
        <taxon>Pezizomycotina</taxon>
        <taxon>Dothideomycetes</taxon>
        <taxon>Pleosporomycetidae</taxon>
        <taxon>Pleosporales</taxon>
        <taxon>Pleosporineae</taxon>
        <taxon>Phaeosphaeriaceae</taxon>
        <taxon>Ampelomyces</taxon>
    </lineage>
</organism>
<dbReference type="InterPro" id="IPR036047">
    <property type="entry name" value="F-box-like_dom_sf"/>
</dbReference>
<dbReference type="OrthoDB" id="2125396at2759"/>
<dbReference type="SUPFAM" id="SSF81383">
    <property type="entry name" value="F-box domain"/>
    <property type="match status" value="1"/>
</dbReference>
<sequence>MDFANYLPDELLLEILEYVQRLPAVLERQSSLARFCGVNRQWYDVGIGKLYESPYLAGRSYELFVRTVCPSVLAHIKPSSLSGLVRVLDLSHIVHNSNKATTAREYFMHMWCVYCFGGGFTDSKWIGLLGRTKTSLDMFIAPQASFAINCWASLSKCTHLRVLDLSLVSEAISFQSLNQTIRQLPDLRELYLPRCSSNYVLDESKTNSTLNIRWPPMLEHLSLSGSVSGQFLWDMLRQPGNFPPTLASLSILHCPGLDHKGIRPLLSNLAAALTTVELRDLPAVKHGRFNAILDWLPNLTTLSVALDYIDTRFGNVPAHWDPAAWQASKPLHTLTLVSSGQTSIDPARCFTAIDLYALIDERFLGRLRFLNIAQSTGWGLEQDGAELEALEMLLRDEVDKENWVHRRWHYKHVPSTSEAVTYESWIRDTAMGRRMRPALRVLQNR</sequence>
<dbReference type="AlphaFoldDB" id="A0A6A5QDW0"/>
<gene>
    <name evidence="1" type="ORF">BDU57DRAFT_314902</name>
</gene>
<dbReference type="InterPro" id="IPR032675">
    <property type="entry name" value="LRR_dom_sf"/>
</dbReference>
<dbReference type="Gene3D" id="3.80.10.10">
    <property type="entry name" value="Ribonuclease Inhibitor"/>
    <property type="match status" value="1"/>
</dbReference>
<keyword evidence="2" id="KW-1185">Reference proteome</keyword>
<protein>
    <submittedName>
        <fullName evidence="1">Uncharacterized protein</fullName>
    </submittedName>
</protein>
<reference evidence="1" key="1">
    <citation type="journal article" date="2020" name="Stud. Mycol.">
        <title>101 Dothideomycetes genomes: a test case for predicting lifestyles and emergence of pathogens.</title>
        <authorList>
            <person name="Haridas S."/>
            <person name="Albert R."/>
            <person name="Binder M."/>
            <person name="Bloem J."/>
            <person name="Labutti K."/>
            <person name="Salamov A."/>
            <person name="Andreopoulos B."/>
            <person name="Baker S."/>
            <person name="Barry K."/>
            <person name="Bills G."/>
            <person name="Bluhm B."/>
            <person name="Cannon C."/>
            <person name="Castanera R."/>
            <person name="Culley D."/>
            <person name="Daum C."/>
            <person name="Ezra D."/>
            <person name="Gonzalez J."/>
            <person name="Henrissat B."/>
            <person name="Kuo A."/>
            <person name="Liang C."/>
            <person name="Lipzen A."/>
            <person name="Lutzoni F."/>
            <person name="Magnuson J."/>
            <person name="Mondo S."/>
            <person name="Nolan M."/>
            <person name="Ohm R."/>
            <person name="Pangilinan J."/>
            <person name="Park H.-J."/>
            <person name="Ramirez L."/>
            <person name="Alfaro M."/>
            <person name="Sun H."/>
            <person name="Tritt A."/>
            <person name="Yoshinaga Y."/>
            <person name="Zwiers L.-H."/>
            <person name="Turgeon B."/>
            <person name="Goodwin S."/>
            <person name="Spatafora J."/>
            <person name="Crous P."/>
            <person name="Grigoriev I."/>
        </authorList>
    </citation>
    <scope>NUCLEOTIDE SEQUENCE</scope>
    <source>
        <strain evidence="1">HMLAC05119</strain>
    </source>
</reference>
<evidence type="ECO:0000313" key="2">
    <source>
        <dbReference type="Proteomes" id="UP000800096"/>
    </source>
</evidence>
<name>A0A6A5QDW0_AMPQU</name>